<dbReference type="InterPro" id="IPR024071">
    <property type="entry name" value="S-Me-THD_C_sf"/>
</dbReference>
<reference evidence="3 4" key="1">
    <citation type="submission" date="2024-07" db="EMBL/GenBank/DDBJ databases">
        <authorList>
            <person name="Thanompreechachai J."/>
            <person name="Duangmal K."/>
        </authorList>
    </citation>
    <scope>NUCLEOTIDE SEQUENCE [LARGE SCALE GENOMIC DNA]</scope>
    <source>
        <strain evidence="3 4">TBRC 1896</strain>
    </source>
</reference>
<feature type="domain" description="S-Me-THD-like C-terminal" evidence="2">
    <location>
        <begin position="176"/>
        <end position="359"/>
    </location>
</feature>
<dbReference type="InterPro" id="IPR048350">
    <property type="entry name" value="S-Me-THD-like_C"/>
</dbReference>
<proteinExistence type="predicted"/>
<name>A0ABV4I925_9ACTN</name>
<dbReference type="Pfam" id="PF06032">
    <property type="entry name" value="S-Me-THD_N"/>
    <property type="match status" value="1"/>
</dbReference>
<dbReference type="Proteomes" id="UP001566476">
    <property type="component" value="Unassembled WGS sequence"/>
</dbReference>
<keyword evidence="4" id="KW-1185">Reference proteome</keyword>
<evidence type="ECO:0000259" key="1">
    <source>
        <dbReference type="Pfam" id="PF06032"/>
    </source>
</evidence>
<dbReference type="Gene3D" id="3.40.1610.10">
    <property type="entry name" value="CV3147-like domain"/>
    <property type="match status" value="1"/>
</dbReference>
<dbReference type="SUPFAM" id="SSF160991">
    <property type="entry name" value="CV3147-like"/>
    <property type="match status" value="1"/>
</dbReference>
<organism evidence="3 4">
    <name type="scientific">Kineococcus mangrovi</name>
    <dbReference type="NCBI Taxonomy" id="1660183"/>
    <lineage>
        <taxon>Bacteria</taxon>
        <taxon>Bacillati</taxon>
        <taxon>Actinomycetota</taxon>
        <taxon>Actinomycetes</taxon>
        <taxon>Kineosporiales</taxon>
        <taxon>Kineosporiaceae</taxon>
        <taxon>Kineococcus</taxon>
    </lineage>
</organism>
<dbReference type="Gene3D" id="2.40.390.10">
    <property type="entry name" value="CV3147-like"/>
    <property type="match status" value="1"/>
</dbReference>
<dbReference type="EMBL" id="JBGGTQ010000010">
    <property type="protein sequence ID" value="MEZ0494233.1"/>
    <property type="molecule type" value="Genomic_DNA"/>
</dbReference>
<evidence type="ECO:0000259" key="2">
    <source>
        <dbReference type="Pfam" id="PF20906"/>
    </source>
</evidence>
<evidence type="ECO:0000313" key="3">
    <source>
        <dbReference type="EMBL" id="MEZ0494233.1"/>
    </source>
</evidence>
<dbReference type="Pfam" id="PF20906">
    <property type="entry name" value="S-Me-THD_C"/>
    <property type="match status" value="1"/>
</dbReference>
<evidence type="ECO:0000313" key="4">
    <source>
        <dbReference type="Proteomes" id="UP001566476"/>
    </source>
</evidence>
<protein>
    <submittedName>
        <fullName evidence="3">DUF917 domain-containing protein</fullName>
    </submittedName>
</protein>
<dbReference type="RefSeq" id="WP_370720466.1">
    <property type="nucleotide sequence ID" value="NZ_JBGGTQ010000010.1"/>
</dbReference>
<feature type="domain" description="S-Me-THD N-terminal" evidence="1">
    <location>
        <begin position="17"/>
        <end position="173"/>
    </location>
</feature>
<dbReference type="InterPro" id="IPR010318">
    <property type="entry name" value="S-Me-THD_N"/>
</dbReference>
<sequence>MPDTRGGTRTGTRVELDDLADIGRGAAVLGTGGGGDPHIGGLLAGAAVRAHGPVDLTPLADLPDDAVVLPVAMMGAPTVMVEKLPSTDQVGRAIRVLTDHLGLEVTHLACIEAGGVNSLIPFVGAAELGLPLLDADGMGRAFPELQMVLPTVYGIRGTPMSIVDEKGNSGVLDTVDNRWAERFARSVTIDMGCSAMISDYWMTGAQARQALVPGTLSLAARIGRTLTAARTSGDPAGAVADLLGGTVLFTGKITDVARRTTTGFARGEARLDGTGPDAGSELLLEFQNEFLVAVRDGRTVSTVPDLICALDTQTGEAVRTEGMRYGHRVTVLAAPCDERWHSPAGLALAGPRVFGYESDPVRATPGPLPTPTEANR</sequence>
<gene>
    <name evidence="3" type="ORF">AB2L28_18510</name>
</gene>
<comment type="caution">
    <text evidence="3">The sequence shown here is derived from an EMBL/GenBank/DDBJ whole genome shotgun (WGS) entry which is preliminary data.</text>
</comment>
<dbReference type="InterPro" id="IPR027479">
    <property type="entry name" value="S-Me-THD_N_sf"/>
</dbReference>
<accession>A0ABV4I925</accession>